<dbReference type="Proteomes" id="UP000268469">
    <property type="component" value="Unassembled WGS sequence"/>
</dbReference>
<protein>
    <submittedName>
        <fullName evidence="1">Uncharacterized protein</fullName>
    </submittedName>
</protein>
<dbReference type="AlphaFoldDB" id="A0A660SDG9"/>
<organism evidence="1 2">
    <name type="scientific">candidate division WOR-3 bacterium</name>
    <dbReference type="NCBI Taxonomy" id="2052148"/>
    <lineage>
        <taxon>Bacteria</taxon>
        <taxon>Bacteria division WOR-3</taxon>
    </lineage>
</organism>
<evidence type="ECO:0000313" key="1">
    <source>
        <dbReference type="EMBL" id="RKX68848.1"/>
    </source>
</evidence>
<evidence type="ECO:0000313" key="2">
    <source>
        <dbReference type="Proteomes" id="UP000268469"/>
    </source>
</evidence>
<proteinExistence type="predicted"/>
<accession>A0A660SDG9</accession>
<comment type="caution">
    <text evidence="1">The sequence shown here is derived from an EMBL/GenBank/DDBJ whole genome shotgun (WGS) entry which is preliminary data.</text>
</comment>
<sequence length="430" mass="50090">MKDLNTKVLIFIIGLLITADVVAFEFNQLRDLLEDLKEKAVINPLLIRRPDGGYIVLWAEEERYYPLSSLAGTEPEPLEPYEQILHYYYRVIAPDGKLTVDKMRLTTLKDTQYRFTQNGALWISADSLLIVYQRCFMHSRLLGRFIFDSSGNIISGPDPSKIYLEPNLVRNSKGRIYAIDPSPLTFSIQTAQVYPQFGRVKTTSKDNAQRFAKKFARSEYLFIEPVYITTSKDNLLICSGLNWQRTFSLEEALEWRGWDRSPYKIWYIHTDLEGNFISNPVELDLTKDAFRKIPGIHLGGAYYPWMKHKGAENAMDLSKLPNGEIILSVAGLDEKENLCVYQVRFTPEGELIKPERMEVVEPYPWPIDRRLPVVKVRFIDTGIEVRGGFKKIQGRLYPMKVLGRKEYILYGFDEEGNFYEDRFVWEEREW</sequence>
<reference evidence="1 2" key="1">
    <citation type="submission" date="2018-06" db="EMBL/GenBank/DDBJ databases">
        <title>Extensive metabolic versatility and redundancy in microbially diverse, dynamic hydrothermal sediments.</title>
        <authorList>
            <person name="Dombrowski N."/>
            <person name="Teske A."/>
            <person name="Baker B.J."/>
        </authorList>
    </citation>
    <scope>NUCLEOTIDE SEQUENCE [LARGE SCALE GENOMIC DNA]</scope>
    <source>
        <strain evidence="1">B36_G15</strain>
    </source>
</reference>
<name>A0A660SDG9_UNCW3</name>
<gene>
    <name evidence="1" type="ORF">DRP53_09865</name>
</gene>
<dbReference type="EMBL" id="QNBE01000125">
    <property type="protein sequence ID" value="RKX68848.1"/>
    <property type="molecule type" value="Genomic_DNA"/>
</dbReference>